<dbReference type="PANTHER" id="PTHR37984">
    <property type="entry name" value="PROTEIN CBG26694"/>
    <property type="match status" value="1"/>
</dbReference>
<dbReference type="RefSeq" id="XP_009169601.1">
    <property type="nucleotide sequence ID" value="XM_009171337.1"/>
</dbReference>
<dbReference type="PANTHER" id="PTHR37984:SF5">
    <property type="entry name" value="PROTEIN NYNRIN-LIKE"/>
    <property type="match status" value="1"/>
</dbReference>
<dbReference type="AlphaFoldDB" id="A0A075AED8"/>
<keyword evidence="10" id="KW-1185">Reference proteome</keyword>
<evidence type="ECO:0000259" key="7">
    <source>
        <dbReference type="Pfam" id="PF17917"/>
    </source>
</evidence>
<protein>
    <recommendedName>
        <fullName evidence="11">Integrase zinc-binding domain-containing protein</fullName>
    </recommendedName>
</protein>
<feature type="domain" description="Integrase zinc-binding" evidence="8">
    <location>
        <begin position="297"/>
        <end position="351"/>
    </location>
</feature>
<evidence type="ECO:0000256" key="4">
    <source>
        <dbReference type="ARBA" id="ARBA00022759"/>
    </source>
</evidence>
<dbReference type="Proteomes" id="UP000054324">
    <property type="component" value="Unassembled WGS sequence"/>
</dbReference>
<dbReference type="InterPro" id="IPR041373">
    <property type="entry name" value="RT_RNaseH"/>
</dbReference>
<dbReference type="STRING" id="6198.A0A075AED8"/>
<dbReference type="EMBL" id="KL596742">
    <property type="protein sequence ID" value="KER26639.1"/>
    <property type="molecule type" value="Genomic_DNA"/>
</dbReference>
<proteinExistence type="predicted"/>
<dbReference type="InterPro" id="IPR050951">
    <property type="entry name" value="Retrovirus_Pol_polyprotein"/>
</dbReference>
<keyword evidence="5" id="KW-0378">Hydrolase</keyword>
<evidence type="ECO:0000256" key="3">
    <source>
        <dbReference type="ARBA" id="ARBA00022722"/>
    </source>
</evidence>
<keyword evidence="6" id="KW-0695">RNA-directed DNA polymerase</keyword>
<dbReference type="Pfam" id="PF17921">
    <property type="entry name" value="Integrase_H2C2"/>
    <property type="match status" value="1"/>
</dbReference>
<dbReference type="CDD" id="cd09274">
    <property type="entry name" value="RNase_HI_RT_Ty3"/>
    <property type="match status" value="1"/>
</dbReference>
<evidence type="ECO:0000256" key="2">
    <source>
        <dbReference type="ARBA" id="ARBA00022695"/>
    </source>
</evidence>
<reference evidence="9 10" key="1">
    <citation type="submission" date="2013-11" db="EMBL/GenBank/DDBJ databases">
        <title>Opisthorchis viverrini - life in the bile duct.</title>
        <authorList>
            <person name="Young N.D."/>
            <person name="Nagarajan N."/>
            <person name="Lin S.J."/>
            <person name="Korhonen P.K."/>
            <person name="Jex A.R."/>
            <person name="Hall R.S."/>
            <person name="Safavi-Hemami H."/>
            <person name="Kaewkong W."/>
            <person name="Bertrand D."/>
            <person name="Gao S."/>
            <person name="Seet Q."/>
            <person name="Wongkham S."/>
            <person name="Teh B.T."/>
            <person name="Wongkham C."/>
            <person name="Intapan P.M."/>
            <person name="Maleewong W."/>
            <person name="Yang X."/>
            <person name="Hu M."/>
            <person name="Wang Z."/>
            <person name="Hofmann A."/>
            <person name="Sternberg P.W."/>
            <person name="Tan P."/>
            <person name="Wang J."/>
            <person name="Gasser R.B."/>
        </authorList>
    </citation>
    <scope>NUCLEOTIDE SEQUENCE [LARGE SCALE GENOMIC DNA]</scope>
</reference>
<dbReference type="Pfam" id="PF17917">
    <property type="entry name" value="RT_RNaseH"/>
    <property type="match status" value="1"/>
</dbReference>
<evidence type="ECO:0000259" key="8">
    <source>
        <dbReference type="Pfam" id="PF17921"/>
    </source>
</evidence>
<accession>A0A075AED8</accession>
<evidence type="ECO:0000256" key="5">
    <source>
        <dbReference type="ARBA" id="ARBA00022801"/>
    </source>
</evidence>
<evidence type="ECO:0000313" key="10">
    <source>
        <dbReference type="Proteomes" id="UP000054324"/>
    </source>
</evidence>
<evidence type="ECO:0000256" key="1">
    <source>
        <dbReference type="ARBA" id="ARBA00022679"/>
    </source>
</evidence>
<feature type="domain" description="Reverse transcriptase RNase H-like" evidence="7">
    <location>
        <begin position="111"/>
        <end position="206"/>
    </location>
</feature>
<gene>
    <name evidence="9" type="ORF">T265_06144</name>
</gene>
<dbReference type="CTD" id="20320326"/>
<dbReference type="SUPFAM" id="SSF56672">
    <property type="entry name" value="DNA/RNA polymerases"/>
    <property type="match status" value="1"/>
</dbReference>
<evidence type="ECO:0000313" key="9">
    <source>
        <dbReference type="EMBL" id="KER26639.1"/>
    </source>
</evidence>
<name>A0A075AED8_OPIVI</name>
<evidence type="ECO:0000256" key="6">
    <source>
        <dbReference type="ARBA" id="ARBA00022918"/>
    </source>
</evidence>
<dbReference type="Gene3D" id="3.30.70.270">
    <property type="match status" value="1"/>
</dbReference>
<keyword evidence="4" id="KW-0255">Endonuclease</keyword>
<dbReference type="GO" id="GO:0004519">
    <property type="term" value="F:endonuclease activity"/>
    <property type="evidence" value="ECO:0007669"/>
    <property type="project" value="UniProtKB-KW"/>
</dbReference>
<dbReference type="GeneID" id="20320326"/>
<dbReference type="GO" id="GO:0016787">
    <property type="term" value="F:hydrolase activity"/>
    <property type="evidence" value="ECO:0007669"/>
    <property type="project" value="UniProtKB-KW"/>
</dbReference>
<sequence length="411" mass="46318">MTGLLFIRRPGLTTNYFKENNCISPLPDRTLALESFPIHTTLTQLRRFISIIGYYHRFIPHYADILKPLTDLLGSKEKSVTLLPAAIAAFERAKQAIAQATKLSFLDTHKSTKLILTTDASNAAVPPALHQVVNNTSQPPAIFPQKMQAAQTRYSTFGREVLVIYLAIRHLRHLLEGRSFTVQTDHKPLTYAFNAKPDRCSPREIRHLDYKSQFTTDIRYAPGPENVVADALSRLDINALHPSTQLDLAKLANLQNSDPNFLPILSFPSFQVSSIPLALQSGTMFCDMSTGSARPIVPEAFRLVVFDHFHGFSHPGIRATRKFISARFVWPFMNKDVTSWAKQCIACQRTKFFLEAKIFQLEDVKHHEVRSMVPGFEASNHFLSSSPDTLNGGHVLRGSRTIQEAVWRLSH</sequence>
<dbReference type="InterPro" id="IPR041588">
    <property type="entry name" value="Integrase_H2C2"/>
</dbReference>
<dbReference type="GO" id="GO:0003964">
    <property type="term" value="F:RNA-directed DNA polymerase activity"/>
    <property type="evidence" value="ECO:0007669"/>
    <property type="project" value="UniProtKB-KW"/>
</dbReference>
<organism evidence="9 10">
    <name type="scientific">Opisthorchis viverrini</name>
    <name type="common">Southeast Asian liver fluke</name>
    <dbReference type="NCBI Taxonomy" id="6198"/>
    <lineage>
        <taxon>Eukaryota</taxon>
        <taxon>Metazoa</taxon>
        <taxon>Spiralia</taxon>
        <taxon>Lophotrochozoa</taxon>
        <taxon>Platyhelminthes</taxon>
        <taxon>Trematoda</taxon>
        <taxon>Digenea</taxon>
        <taxon>Opisthorchiida</taxon>
        <taxon>Opisthorchiata</taxon>
        <taxon>Opisthorchiidae</taxon>
        <taxon>Opisthorchis</taxon>
    </lineage>
</organism>
<dbReference type="KEGG" id="ovi:T265_06144"/>
<dbReference type="InterPro" id="IPR043502">
    <property type="entry name" value="DNA/RNA_pol_sf"/>
</dbReference>
<dbReference type="InterPro" id="IPR043128">
    <property type="entry name" value="Rev_trsase/Diguanyl_cyclase"/>
</dbReference>
<keyword evidence="3" id="KW-0540">Nuclease</keyword>
<keyword evidence="1" id="KW-0808">Transferase</keyword>
<keyword evidence="2" id="KW-0548">Nucleotidyltransferase</keyword>
<dbReference type="OrthoDB" id="6249511at2759"/>
<evidence type="ECO:0008006" key="11">
    <source>
        <dbReference type="Google" id="ProtNLM"/>
    </source>
</evidence>
<dbReference type="Gene3D" id="1.10.340.70">
    <property type="match status" value="1"/>
</dbReference>